<keyword evidence="5" id="KW-1185">Reference proteome</keyword>
<evidence type="ECO:0000256" key="2">
    <source>
        <dbReference type="ARBA" id="ARBA00023043"/>
    </source>
</evidence>
<reference evidence="4 5" key="1">
    <citation type="submission" date="2024-01" db="EMBL/GenBank/DDBJ databases">
        <title>The genome of the rayed Mediterranean limpet Patella caerulea (Linnaeus, 1758).</title>
        <authorList>
            <person name="Anh-Thu Weber A."/>
            <person name="Halstead-Nussloch G."/>
        </authorList>
    </citation>
    <scope>NUCLEOTIDE SEQUENCE [LARGE SCALE GENOMIC DNA]</scope>
    <source>
        <strain evidence="4">AATW-2023a</strain>
        <tissue evidence="4">Whole specimen</tissue>
    </source>
</reference>
<evidence type="ECO:0000313" key="5">
    <source>
        <dbReference type="Proteomes" id="UP001347796"/>
    </source>
</evidence>
<dbReference type="InterPro" id="IPR002110">
    <property type="entry name" value="Ankyrin_rpt"/>
</dbReference>
<feature type="repeat" description="ANK" evidence="3">
    <location>
        <begin position="141"/>
        <end position="178"/>
    </location>
</feature>
<accession>A0AAN8Q712</accession>
<gene>
    <name evidence="4" type="ORF">SNE40_000429</name>
</gene>
<dbReference type="PROSITE" id="PS50088">
    <property type="entry name" value="ANK_REPEAT"/>
    <property type="match status" value="3"/>
</dbReference>
<dbReference type="PROSITE" id="PS50297">
    <property type="entry name" value="ANK_REP_REGION"/>
    <property type="match status" value="2"/>
</dbReference>
<dbReference type="SUPFAM" id="SSF48403">
    <property type="entry name" value="Ankyrin repeat"/>
    <property type="match status" value="1"/>
</dbReference>
<dbReference type="PANTHER" id="PTHR24173:SF74">
    <property type="entry name" value="ANKYRIN REPEAT DOMAIN-CONTAINING PROTEIN 16"/>
    <property type="match status" value="1"/>
</dbReference>
<proteinExistence type="predicted"/>
<dbReference type="InterPro" id="IPR036770">
    <property type="entry name" value="Ankyrin_rpt-contain_sf"/>
</dbReference>
<evidence type="ECO:0008006" key="6">
    <source>
        <dbReference type="Google" id="ProtNLM"/>
    </source>
</evidence>
<dbReference type="Gene3D" id="1.25.40.20">
    <property type="entry name" value="Ankyrin repeat-containing domain"/>
    <property type="match status" value="2"/>
</dbReference>
<dbReference type="Pfam" id="PF12796">
    <property type="entry name" value="Ank_2"/>
    <property type="match status" value="2"/>
</dbReference>
<organism evidence="4 5">
    <name type="scientific">Patella caerulea</name>
    <name type="common">Rayed Mediterranean limpet</name>
    <dbReference type="NCBI Taxonomy" id="87958"/>
    <lineage>
        <taxon>Eukaryota</taxon>
        <taxon>Metazoa</taxon>
        <taxon>Spiralia</taxon>
        <taxon>Lophotrochozoa</taxon>
        <taxon>Mollusca</taxon>
        <taxon>Gastropoda</taxon>
        <taxon>Patellogastropoda</taxon>
        <taxon>Patelloidea</taxon>
        <taxon>Patellidae</taxon>
        <taxon>Patella</taxon>
    </lineage>
</organism>
<sequence>MELTHGQLYHAAEDNDLERFRELIQRGADVEETYEDHKNIITKSILHVCCGKGRLEMINLLLDAGACISVADKFGQTPLMYCVMTEFTEIGDVLLDRDPTIVDDQDRFGKSALHIASDNGLVDCVKMLLSHGAFADIQSSEGYTPLMVCCYSKADPESVLSIVKMLLDAGADVNMKEMSSRTALQVEP</sequence>
<dbReference type="SMART" id="SM00248">
    <property type="entry name" value="ANK"/>
    <property type="match status" value="5"/>
</dbReference>
<dbReference type="PANTHER" id="PTHR24173">
    <property type="entry name" value="ANKYRIN REPEAT CONTAINING"/>
    <property type="match status" value="1"/>
</dbReference>
<evidence type="ECO:0000256" key="1">
    <source>
        <dbReference type="ARBA" id="ARBA00022737"/>
    </source>
</evidence>
<protein>
    <recommendedName>
        <fullName evidence="6">Ankyrin repeat protein</fullName>
    </recommendedName>
</protein>
<dbReference type="Proteomes" id="UP001347796">
    <property type="component" value="Unassembled WGS sequence"/>
</dbReference>
<feature type="repeat" description="ANK" evidence="3">
    <location>
        <begin position="108"/>
        <end position="140"/>
    </location>
</feature>
<dbReference type="AlphaFoldDB" id="A0AAN8Q712"/>
<comment type="caution">
    <text evidence="4">The sequence shown here is derived from an EMBL/GenBank/DDBJ whole genome shotgun (WGS) entry which is preliminary data.</text>
</comment>
<keyword evidence="2 3" id="KW-0040">ANK repeat</keyword>
<dbReference type="EMBL" id="JAZGQO010000001">
    <property type="protein sequence ID" value="KAK6194893.1"/>
    <property type="molecule type" value="Genomic_DNA"/>
</dbReference>
<feature type="repeat" description="ANK" evidence="3">
    <location>
        <begin position="41"/>
        <end position="73"/>
    </location>
</feature>
<dbReference type="PRINTS" id="PR01415">
    <property type="entry name" value="ANKYRIN"/>
</dbReference>
<evidence type="ECO:0000256" key="3">
    <source>
        <dbReference type="PROSITE-ProRule" id="PRU00023"/>
    </source>
</evidence>
<evidence type="ECO:0000313" key="4">
    <source>
        <dbReference type="EMBL" id="KAK6194893.1"/>
    </source>
</evidence>
<name>A0AAN8Q712_PATCE</name>
<keyword evidence="1" id="KW-0677">Repeat</keyword>